<protein>
    <submittedName>
        <fullName evidence="2">Uncharacterized protein</fullName>
    </submittedName>
</protein>
<dbReference type="AlphaFoldDB" id="A0A6A7A0R2"/>
<accession>A0A6A7A0R2</accession>
<evidence type="ECO:0000256" key="1">
    <source>
        <dbReference type="SAM" id="MobiDB-lite"/>
    </source>
</evidence>
<gene>
    <name evidence="2" type="ORF">CC86DRAFT_370391</name>
</gene>
<sequence>MSFSEMSTSTAGTGKSTWGRMAQILSPKRRKESTLGGSEYFSAITSVDRMASLSLASLPWSILIMRRSSFHVLFVRLCSTFLL</sequence>
<feature type="non-terminal residue" evidence="2">
    <location>
        <position position="83"/>
    </location>
</feature>
<feature type="compositionally biased region" description="Polar residues" evidence="1">
    <location>
        <begin position="1"/>
        <end position="16"/>
    </location>
</feature>
<evidence type="ECO:0000313" key="3">
    <source>
        <dbReference type="Proteomes" id="UP000799424"/>
    </source>
</evidence>
<feature type="region of interest" description="Disordered" evidence="1">
    <location>
        <begin position="1"/>
        <end position="22"/>
    </location>
</feature>
<dbReference type="OrthoDB" id="3793956at2759"/>
<dbReference type="EMBL" id="MU006226">
    <property type="protein sequence ID" value="KAF2826374.1"/>
    <property type="molecule type" value="Genomic_DNA"/>
</dbReference>
<dbReference type="Proteomes" id="UP000799424">
    <property type="component" value="Unassembled WGS sequence"/>
</dbReference>
<keyword evidence="3" id="KW-1185">Reference proteome</keyword>
<proteinExistence type="predicted"/>
<reference evidence="2" key="1">
    <citation type="journal article" date="2020" name="Stud. Mycol.">
        <title>101 Dothideomycetes genomes: a test case for predicting lifestyles and emergence of pathogens.</title>
        <authorList>
            <person name="Haridas S."/>
            <person name="Albert R."/>
            <person name="Binder M."/>
            <person name="Bloem J."/>
            <person name="Labutti K."/>
            <person name="Salamov A."/>
            <person name="Andreopoulos B."/>
            <person name="Baker S."/>
            <person name="Barry K."/>
            <person name="Bills G."/>
            <person name="Bluhm B."/>
            <person name="Cannon C."/>
            <person name="Castanera R."/>
            <person name="Culley D."/>
            <person name="Daum C."/>
            <person name="Ezra D."/>
            <person name="Gonzalez J."/>
            <person name="Henrissat B."/>
            <person name="Kuo A."/>
            <person name="Liang C."/>
            <person name="Lipzen A."/>
            <person name="Lutzoni F."/>
            <person name="Magnuson J."/>
            <person name="Mondo S."/>
            <person name="Nolan M."/>
            <person name="Ohm R."/>
            <person name="Pangilinan J."/>
            <person name="Park H.-J."/>
            <person name="Ramirez L."/>
            <person name="Alfaro M."/>
            <person name="Sun H."/>
            <person name="Tritt A."/>
            <person name="Yoshinaga Y."/>
            <person name="Zwiers L.-H."/>
            <person name="Turgeon B."/>
            <person name="Goodwin S."/>
            <person name="Spatafora J."/>
            <person name="Crous P."/>
            <person name="Grigoriev I."/>
        </authorList>
    </citation>
    <scope>NUCLEOTIDE SEQUENCE</scope>
    <source>
        <strain evidence="2">CBS 113818</strain>
    </source>
</reference>
<organism evidence="2 3">
    <name type="scientific">Ophiobolus disseminans</name>
    <dbReference type="NCBI Taxonomy" id="1469910"/>
    <lineage>
        <taxon>Eukaryota</taxon>
        <taxon>Fungi</taxon>
        <taxon>Dikarya</taxon>
        <taxon>Ascomycota</taxon>
        <taxon>Pezizomycotina</taxon>
        <taxon>Dothideomycetes</taxon>
        <taxon>Pleosporomycetidae</taxon>
        <taxon>Pleosporales</taxon>
        <taxon>Pleosporineae</taxon>
        <taxon>Phaeosphaeriaceae</taxon>
        <taxon>Ophiobolus</taxon>
    </lineage>
</organism>
<evidence type="ECO:0000313" key="2">
    <source>
        <dbReference type="EMBL" id="KAF2826374.1"/>
    </source>
</evidence>
<name>A0A6A7A0R2_9PLEO</name>